<dbReference type="PRINTS" id="PR00633">
    <property type="entry name" value="RCCNDNSATION"/>
</dbReference>
<evidence type="ECO:0000313" key="2">
    <source>
        <dbReference type="EMBL" id="TKC95850.1"/>
    </source>
</evidence>
<dbReference type="EMBL" id="SSMQ01000092">
    <property type="protein sequence ID" value="TKC95850.1"/>
    <property type="molecule type" value="Genomic_DNA"/>
</dbReference>
<dbReference type="SUPFAM" id="SSF50985">
    <property type="entry name" value="RCC1/BLIP-II"/>
    <property type="match status" value="2"/>
</dbReference>
<feature type="compositionally biased region" description="Basic residues" evidence="1">
    <location>
        <begin position="81"/>
        <end position="92"/>
    </location>
</feature>
<dbReference type="OrthoDB" id="5526726at2"/>
<accession>A0A4U1IP11</accession>
<dbReference type="AlphaFoldDB" id="A0A4U1IP11"/>
<keyword evidence="3" id="KW-1185">Reference proteome</keyword>
<organism evidence="2 3">
    <name type="scientific">Polyangium fumosum</name>
    <dbReference type="NCBI Taxonomy" id="889272"/>
    <lineage>
        <taxon>Bacteria</taxon>
        <taxon>Pseudomonadati</taxon>
        <taxon>Myxococcota</taxon>
        <taxon>Polyangia</taxon>
        <taxon>Polyangiales</taxon>
        <taxon>Polyangiaceae</taxon>
        <taxon>Polyangium</taxon>
    </lineage>
</organism>
<dbReference type="InterPro" id="IPR000408">
    <property type="entry name" value="Reg_chr_condens"/>
</dbReference>
<dbReference type="Pfam" id="PF13540">
    <property type="entry name" value="RCC1_2"/>
    <property type="match status" value="5"/>
</dbReference>
<feature type="compositionally biased region" description="Low complexity" evidence="1">
    <location>
        <begin position="124"/>
        <end position="139"/>
    </location>
</feature>
<gene>
    <name evidence="2" type="ORF">E8A74_46305</name>
</gene>
<dbReference type="Proteomes" id="UP000309215">
    <property type="component" value="Unassembled WGS sequence"/>
</dbReference>
<protein>
    <recommendedName>
        <fullName evidence="4">RCC1 repeat-containing protein</fullName>
    </recommendedName>
</protein>
<dbReference type="InterPro" id="IPR051553">
    <property type="entry name" value="Ran_GTPase-activating"/>
</dbReference>
<dbReference type="Gene3D" id="2.130.10.30">
    <property type="entry name" value="Regulator of chromosome condensation 1/beta-lactamase-inhibitor protein II"/>
    <property type="match status" value="2"/>
</dbReference>
<reference evidence="2 3" key="1">
    <citation type="submission" date="2019-04" db="EMBL/GenBank/DDBJ databases">
        <authorList>
            <person name="Li Y."/>
            <person name="Wang J."/>
        </authorList>
    </citation>
    <scope>NUCLEOTIDE SEQUENCE [LARGE SCALE GENOMIC DNA]</scope>
    <source>
        <strain evidence="2 3">DSM 14668</strain>
    </source>
</reference>
<evidence type="ECO:0000256" key="1">
    <source>
        <dbReference type="SAM" id="MobiDB-lite"/>
    </source>
</evidence>
<dbReference type="GO" id="GO:0005085">
    <property type="term" value="F:guanyl-nucleotide exchange factor activity"/>
    <property type="evidence" value="ECO:0007669"/>
    <property type="project" value="TreeGrafter"/>
</dbReference>
<feature type="region of interest" description="Disordered" evidence="1">
    <location>
        <begin position="80"/>
        <end position="144"/>
    </location>
</feature>
<dbReference type="PROSITE" id="PS50012">
    <property type="entry name" value="RCC1_3"/>
    <property type="match status" value="4"/>
</dbReference>
<dbReference type="PANTHER" id="PTHR45982">
    <property type="entry name" value="REGULATOR OF CHROMOSOME CONDENSATION"/>
    <property type="match status" value="1"/>
</dbReference>
<dbReference type="InterPro" id="IPR009091">
    <property type="entry name" value="RCC1/BLIP-II"/>
</dbReference>
<dbReference type="GO" id="GO:0005737">
    <property type="term" value="C:cytoplasm"/>
    <property type="evidence" value="ECO:0007669"/>
    <property type="project" value="TreeGrafter"/>
</dbReference>
<comment type="caution">
    <text evidence="2">The sequence shown here is derived from an EMBL/GenBank/DDBJ whole genome shotgun (WGS) entry which is preliminary data.</text>
</comment>
<evidence type="ECO:0008006" key="4">
    <source>
        <dbReference type="Google" id="ProtNLM"/>
    </source>
</evidence>
<proteinExistence type="predicted"/>
<name>A0A4U1IP11_9BACT</name>
<dbReference type="PANTHER" id="PTHR45982:SF1">
    <property type="entry name" value="REGULATOR OF CHROMOSOME CONDENSATION"/>
    <property type="match status" value="1"/>
</dbReference>
<evidence type="ECO:0000313" key="3">
    <source>
        <dbReference type="Proteomes" id="UP000309215"/>
    </source>
</evidence>
<sequence length="580" mass="60921">MALRLPARTRIVKVSPATEPCSRRSQRRAASWLMYLFKMGGRRRDGAARRGATCRYFDAALHANRTPRAASVQAMIGPSRARGRVCRRRGPQRRREGSCARLEAPFARPPRKSSPPRTGLIGLPPRSSRAPRAPSRQSRGFPRVEPCGPLLALAPRSCTGPPSRMIFMRETPSTVWLGMASLVFATSTVACTSTDGSSAPTRIDVAPAAQLSAGLSHTCATLRNGNLACWGKGDRGELGKALADGATFSAAPQPVPILAKVIHVGAGASGSCAVLEDHTVRCWGNNGDGQLGVTAACSSGDSFCVTEPASVQGLEPTTTVVAGRSVDDNEFPAKRSHVACALDEGGLVRCWGGVDQQMLGRGSNVALSKTPVVVVDAQSFPLRDITQMAAGANRVCALDIEGAVWCWGADATYDQPGGLSAERVELPMPAKAIAVGEAHACAVLDDRSVWCWGRNQNGECGVSAGGNDCCSGEDLSCPRDCRRKPVTVPGVIGAVGVAAGGYHTCAWQANGSAICWGSNQSLQLGSDVRSLERPPSAVTQVPGRIVEMVCGSAHTCARNQDDEIYCWGTNNHGESGGLEP</sequence>